<evidence type="ECO:0008006" key="3">
    <source>
        <dbReference type="Google" id="ProtNLM"/>
    </source>
</evidence>
<proteinExistence type="predicted"/>
<gene>
    <name evidence="1" type="ORF">A0H81_07904</name>
</gene>
<organism evidence="1 2">
    <name type="scientific">Grifola frondosa</name>
    <name type="common">Maitake</name>
    <name type="synonym">Polyporus frondosus</name>
    <dbReference type="NCBI Taxonomy" id="5627"/>
    <lineage>
        <taxon>Eukaryota</taxon>
        <taxon>Fungi</taxon>
        <taxon>Dikarya</taxon>
        <taxon>Basidiomycota</taxon>
        <taxon>Agaricomycotina</taxon>
        <taxon>Agaricomycetes</taxon>
        <taxon>Polyporales</taxon>
        <taxon>Grifolaceae</taxon>
        <taxon>Grifola</taxon>
    </lineage>
</organism>
<dbReference type="AlphaFoldDB" id="A0A1C7M5Z8"/>
<name>A0A1C7M5Z8_GRIFR</name>
<dbReference type="OMA" id="LIMAGMD"/>
<protein>
    <recommendedName>
        <fullName evidence="3">NAD-dependent epimerase/dehydratase domain-containing protein</fullName>
    </recommendedName>
</protein>
<accession>A0A1C7M5Z8</accession>
<evidence type="ECO:0000313" key="2">
    <source>
        <dbReference type="Proteomes" id="UP000092993"/>
    </source>
</evidence>
<reference evidence="1 2" key="1">
    <citation type="submission" date="2016-03" db="EMBL/GenBank/DDBJ databases">
        <title>Whole genome sequencing of Grifola frondosa 9006-11.</title>
        <authorList>
            <person name="Min B."/>
            <person name="Park H."/>
            <person name="Kim J.-G."/>
            <person name="Cho H."/>
            <person name="Oh Y.-L."/>
            <person name="Kong W.-S."/>
            <person name="Choi I.-G."/>
        </authorList>
    </citation>
    <scope>NUCLEOTIDE SEQUENCE [LARGE SCALE GENOMIC DNA]</scope>
    <source>
        <strain evidence="1 2">9006-11</strain>
    </source>
</reference>
<dbReference type="Proteomes" id="UP000092993">
    <property type="component" value="Unassembled WGS sequence"/>
</dbReference>
<sequence length="140" mass="15180">MIGEGKNIWPNVHIDEVADLYRTIFDAVINGAQIGHGRDGYYFGENGEHTLVDVSKAIGVALVDAGKAKLAEPTSFTPEELDKYFGGPGSSTGANSRCRAEHSRAIGWNPVKTTEDMLASIKPELHAILQDEKQLNPHGH</sequence>
<evidence type="ECO:0000313" key="1">
    <source>
        <dbReference type="EMBL" id="OBZ72232.1"/>
    </source>
</evidence>
<dbReference type="OrthoDB" id="10262413at2759"/>
<dbReference type="EMBL" id="LUGG01000009">
    <property type="protein sequence ID" value="OBZ72232.1"/>
    <property type="molecule type" value="Genomic_DNA"/>
</dbReference>
<comment type="caution">
    <text evidence="1">The sequence shown here is derived from an EMBL/GenBank/DDBJ whole genome shotgun (WGS) entry which is preliminary data.</text>
</comment>
<keyword evidence="2" id="KW-1185">Reference proteome</keyword>
<dbReference type="STRING" id="5627.A0A1C7M5Z8"/>